<dbReference type="Pfam" id="PF00754">
    <property type="entry name" value="F5_F8_type_C"/>
    <property type="match status" value="1"/>
</dbReference>
<protein>
    <recommendedName>
        <fullName evidence="1">F5/8 type C domain-containing protein</fullName>
    </recommendedName>
</protein>
<evidence type="ECO:0000259" key="1">
    <source>
        <dbReference type="PROSITE" id="PS50022"/>
    </source>
</evidence>
<dbReference type="KEGG" id="nve:5500675"/>
<organism evidence="2 3">
    <name type="scientific">Nematostella vectensis</name>
    <name type="common">Starlet sea anemone</name>
    <dbReference type="NCBI Taxonomy" id="45351"/>
    <lineage>
        <taxon>Eukaryota</taxon>
        <taxon>Metazoa</taxon>
        <taxon>Cnidaria</taxon>
        <taxon>Anthozoa</taxon>
        <taxon>Hexacorallia</taxon>
        <taxon>Actiniaria</taxon>
        <taxon>Edwardsiidae</taxon>
        <taxon>Nematostella</taxon>
    </lineage>
</organism>
<keyword evidence="3" id="KW-1185">Reference proteome</keyword>
<dbReference type="EMBL" id="DS470191">
    <property type="protein sequence ID" value="EDO29983.1"/>
    <property type="molecule type" value="Genomic_DNA"/>
</dbReference>
<sequence>MLINDAGTCDTSPLGMESGAIANNKITDKAGVIVGDQARLGYTVGDSWCKSSSDDFLQIDLGTPHIVCGVATQGNHPQDQWVISFKFTYSTDGTTYSFYEDLAGNQVLFANQDRDGVVHQVLYKELVARYVRIHPTTFQGKPCMRGELYG</sequence>
<dbReference type="STRING" id="45351.A7T228"/>
<dbReference type="PANTHER" id="PTHR24543:SF335">
    <property type="entry name" value="EGF-LIKE REPEAT AND DISCOIDIN I-LIKE DOMAIN-CONTAINING PROTEIN 3"/>
    <property type="match status" value="1"/>
</dbReference>
<dbReference type="InterPro" id="IPR000421">
    <property type="entry name" value="FA58C"/>
</dbReference>
<name>A7T228_NEMVE</name>
<gene>
    <name evidence="2" type="ORF">NEMVEDRAFT_v1g142567</name>
</gene>
<dbReference type="HOGENOM" id="CLU_030066_1_0_1"/>
<dbReference type="CDD" id="cd00057">
    <property type="entry name" value="FA58C"/>
    <property type="match status" value="1"/>
</dbReference>
<dbReference type="Gene3D" id="2.60.120.260">
    <property type="entry name" value="Galactose-binding domain-like"/>
    <property type="match status" value="1"/>
</dbReference>
<dbReference type="SMART" id="SM00231">
    <property type="entry name" value="FA58C"/>
    <property type="match status" value="1"/>
</dbReference>
<dbReference type="Proteomes" id="UP000001593">
    <property type="component" value="Unassembled WGS sequence"/>
</dbReference>
<reference evidence="2 3" key="1">
    <citation type="journal article" date="2007" name="Science">
        <title>Sea anemone genome reveals ancestral eumetazoan gene repertoire and genomic organization.</title>
        <authorList>
            <person name="Putnam N.H."/>
            <person name="Srivastava M."/>
            <person name="Hellsten U."/>
            <person name="Dirks B."/>
            <person name="Chapman J."/>
            <person name="Salamov A."/>
            <person name="Terry A."/>
            <person name="Shapiro H."/>
            <person name="Lindquist E."/>
            <person name="Kapitonov V.V."/>
            <person name="Jurka J."/>
            <person name="Genikhovich G."/>
            <person name="Grigoriev I.V."/>
            <person name="Lucas S.M."/>
            <person name="Steele R.E."/>
            <person name="Finnerty J.R."/>
            <person name="Technau U."/>
            <person name="Martindale M.Q."/>
            <person name="Rokhsar D.S."/>
        </authorList>
    </citation>
    <scope>NUCLEOTIDE SEQUENCE [LARGE SCALE GENOMIC DNA]</scope>
    <source>
        <strain evidence="3">CH2 X CH6</strain>
    </source>
</reference>
<accession>A7T228</accession>
<dbReference type="PROSITE" id="PS50022">
    <property type="entry name" value="FA58C_3"/>
    <property type="match status" value="1"/>
</dbReference>
<dbReference type="PROSITE" id="PS01285">
    <property type="entry name" value="FA58C_1"/>
    <property type="match status" value="1"/>
</dbReference>
<dbReference type="InParanoid" id="A7T228"/>
<feature type="non-terminal residue" evidence="2">
    <location>
        <position position="1"/>
    </location>
</feature>
<evidence type="ECO:0000313" key="2">
    <source>
        <dbReference type="EMBL" id="EDO29983.1"/>
    </source>
</evidence>
<evidence type="ECO:0000313" key="3">
    <source>
        <dbReference type="Proteomes" id="UP000001593"/>
    </source>
</evidence>
<dbReference type="AlphaFoldDB" id="A7T228"/>
<dbReference type="InterPro" id="IPR008979">
    <property type="entry name" value="Galactose-bd-like_sf"/>
</dbReference>
<feature type="domain" description="F5/8 type C" evidence="1">
    <location>
        <begin position="9"/>
        <end position="150"/>
    </location>
</feature>
<dbReference type="PhylomeDB" id="A7T228"/>
<dbReference type="SUPFAM" id="SSF49785">
    <property type="entry name" value="Galactose-binding domain-like"/>
    <property type="match status" value="1"/>
</dbReference>
<proteinExistence type="predicted"/>
<dbReference type="PANTHER" id="PTHR24543">
    <property type="entry name" value="MULTICOPPER OXIDASE-RELATED"/>
    <property type="match status" value="1"/>
</dbReference>